<dbReference type="Gene3D" id="3.20.20.140">
    <property type="entry name" value="Metal-dependent hydrolases"/>
    <property type="match status" value="1"/>
</dbReference>
<dbReference type="PIRSF" id="PIRSF004961">
    <property type="entry name" value="UCP004961_TatD"/>
    <property type="match status" value="1"/>
</dbReference>
<dbReference type="GO" id="GO:0016788">
    <property type="term" value="F:hydrolase activity, acting on ester bonds"/>
    <property type="evidence" value="ECO:0007669"/>
    <property type="project" value="InterPro"/>
</dbReference>
<dbReference type="PANTHER" id="PTHR42206">
    <property type="entry name" value="METAL-DEPENDENT HYDROLASE-RELATED"/>
    <property type="match status" value="1"/>
</dbReference>
<evidence type="ECO:0000313" key="1">
    <source>
        <dbReference type="EMBL" id="OKY78594.1"/>
    </source>
</evidence>
<dbReference type="PANTHER" id="PTHR42206:SF1">
    <property type="entry name" value="METAL-DEPENDENT HYDROLASE"/>
    <property type="match status" value="1"/>
</dbReference>
<dbReference type="AlphaFoldDB" id="A0A1Q6DW56"/>
<dbReference type="InterPro" id="IPR001130">
    <property type="entry name" value="TatD-like"/>
</dbReference>
<dbReference type="InterPro" id="IPR011589">
    <property type="entry name" value="UCP004961"/>
</dbReference>
<dbReference type="Pfam" id="PF01026">
    <property type="entry name" value="TatD_DNase"/>
    <property type="match status" value="1"/>
</dbReference>
<organism evidence="1 2">
    <name type="scientific">Methanohalarchaeum thermophilum</name>
    <dbReference type="NCBI Taxonomy" id="1903181"/>
    <lineage>
        <taxon>Archaea</taxon>
        <taxon>Methanobacteriati</taxon>
        <taxon>Methanobacteriota</taxon>
        <taxon>Methanonatronarchaeia</taxon>
        <taxon>Methanonatronarchaeales</taxon>
        <taxon>Methanonatronarchaeaceae</taxon>
        <taxon>Candidatus Methanohalarchaeum</taxon>
    </lineage>
</organism>
<dbReference type="EMBL" id="MSDW01000001">
    <property type="protein sequence ID" value="OKY78594.1"/>
    <property type="molecule type" value="Genomic_DNA"/>
</dbReference>
<comment type="caution">
    <text evidence="1">The sequence shown here is derived from an EMBL/GenBank/DDBJ whole genome shotgun (WGS) entry which is preliminary data.</text>
</comment>
<gene>
    <name evidence="1" type="ORF">BTN85_1091</name>
</gene>
<protein>
    <submittedName>
        <fullName evidence="1">Metal-dependent hydrolase urease superfamily</fullName>
    </submittedName>
</protein>
<sequence length="285" mass="32487">MDDIPILDNHIHLKEQGSGLEGAKEFEKAGGTHMVLVNLPSWSYGISLTEPDDYRKAFQKTVSLAKKIEKNLDLDVYPVVGVHPAELTKWMEAGRSLSKTIKLMKEGLRIARKFVEENKAVAIGEIGRPHYSVDPKIMNRSMQIFKFALEQAKIAGCPVQVHMDKLNSENIKDLKDLVEEVGIEEKKVIKHFAEPAEMDLKEFNYTASVTARKQNINKLDLCSKKPFMFETDYLDDPNRPGAVLGPKTVPRRFKWLLNQDKIDKSKIIEINKKLPEKIYNISIEL</sequence>
<dbReference type="InterPro" id="IPR032466">
    <property type="entry name" value="Metal_Hydrolase"/>
</dbReference>
<evidence type="ECO:0000313" key="2">
    <source>
        <dbReference type="Proteomes" id="UP000185744"/>
    </source>
</evidence>
<proteinExistence type="predicted"/>
<dbReference type="SUPFAM" id="SSF51556">
    <property type="entry name" value="Metallo-dependent hydrolases"/>
    <property type="match status" value="1"/>
</dbReference>
<keyword evidence="2" id="KW-1185">Reference proteome</keyword>
<dbReference type="STRING" id="1903181.BTN85_1091"/>
<accession>A0A1Q6DW56</accession>
<name>A0A1Q6DW56_METT1</name>
<reference evidence="1" key="1">
    <citation type="submission" date="2016-12" db="EMBL/GenBank/DDBJ databases">
        <title>Discovery of methanogenic haloarchaea.</title>
        <authorList>
            <person name="Sorokin D.Y."/>
            <person name="Makarova K.S."/>
            <person name="Abbas B."/>
            <person name="Ferrer M."/>
            <person name="Golyshin P.N."/>
        </authorList>
    </citation>
    <scope>NUCLEOTIDE SEQUENCE [LARGE SCALE GENOMIC DNA]</scope>
    <source>
        <strain evidence="1">HMET1</strain>
    </source>
</reference>
<keyword evidence="1" id="KW-0378">Hydrolase</keyword>
<dbReference type="InParanoid" id="A0A1Q6DW56"/>
<dbReference type="Proteomes" id="UP000185744">
    <property type="component" value="Unassembled WGS sequence"/>
</dbReference>